<evidence type="ECO:0000259" key="2">
    <source>
        <dbReference type="Pfam" id="PF16483"/>
    </source>
</evidence>
<name>A0A2S3UK50_9HYPH</name>
<gene>
    <name evidence="3" type="ORF">CLV41_11941</name>
</gene>
<feature type="chain" id="PRO_5015765972" evidence="1">
    <location>
        <begin position="25"/>
        <end position="921"/>
    </location>
</feature>
<proteinExistence type="predicted"/>
<dbReference type="Gene3D" id="2.60.110.10">
    <property type="entry name" value="Thaumatin"/>
    <property type="match status" value="1"/>
</dbReference>
<dbReference type="Proteomes" id="UP000236959">
    <property type="component" value="Unassembled WGS sequence"/>
</dbReference>
<dbReference type="AlphaFoldDB" id="A0A2S3UK50"/>
<evidence type="ECO:0000256" key="1">
    <source>
        <dbReference type="SAM" id="SignalP"/>
    </source>
</evidence>
<evidence type="ECO:0000313" key="4">
    <source>
        <dbReference type="Proteomes" id="UP000236959"/>
    </source>
</evidence>
<feature type="signal peptide" evidence="1">
    <location>
        <begin position="1"/>
        <end position="24"/>
    </location>
</feature>
<dbReference type="InterPro" id="IPR032477">
    <property type="entry name" value="Glyco_hydro_64"/>
</dbReference>
<accession>A0A2S3UK50</accession>
<dbReference type="Pfam" id="PF16483">
    <property type="entry name" value="Glyco_hydro_64"/>
    <property type="match status" value="1"/>
</dbReference>
<comment type="caution">
    <text evidence="3">The sequence shown here is derived from an EMBL/GenBank/DDBJ whole genome shotgun (WGS) entry which is preliminary data.</text>
</comment>
<organism evidence="3 4">
    <name type="scientific">Roseibium marinum</name>
    <dbReference type="NCBI Taxonomy" id="281252"/>
    <lineage>
        <taxon>Bacteria</taxon>
        <taxon>Pseudomonadati</taxon>
        <taxon>Pseudomonadota</taxon>
        <taxon>Alphaproteobacteria</taxon>
        <taxon>Hyphomicrobiales</taxon>
        <taxon>Stappiaceae</taxon>
        <taxon>Roseibium</taxon>
    </lineage>
</organism>
<reference evidence="3 4" key="1">
    <citation type="submission" date="2018-01" db="EMBL/GenBank/DDBJ databases">
        <title>Genomic Encyclopedia of Archaeal and Bacterial Type Strains, Phase II (KMG-II): from individual species to whole genera.</title>
        <authorList>
            <person name="Goeker M."/>
        </authorList>
    </citation>
    <scope>NUCLEOTIDE SEQUENCE [LARGE SCALE GENOMIC DNA]</scope>
    <source>
        <strain evidence="3 4">DSM 17023</strain>
    </source>
</reference>
<dbReference type="RefSeq" id="WP_103225423.1">
    <property type="nucleotide sequence ID" value="NZ_PPCN01000019.1"/>
</dbReference>
<protein>
    <submittedName>
        <fullName evidence="3">Beta-1,3-glucanase</fullName>
    </submittedName>
</protein>
<evidence type="ECO:0000313" key="3">
    <source>
        <dbReference type="EMBL" id="POF27960.1"/>
    </source>
</evidence>
<dbReference type="EMBL" id="PPCN01000019">
    <property type="protein sequence ID" value="POF27960.1"/>
    <property type="molecule type" value="Genomic_DNA"/>
</dbReference>
<dbReference type="InterPro" id="IPR037176">
    <property type="entry name" value="Osmotin/thaumatin-like_sf"/>
</dbReference>
<dbReference type="OrthoDB" id="8812081at2"/>
<keyword evidence="4" id="KW-1185">Reference proteome</keyword>
<feature type="domain" description="GH64" evidence="2">
    <location>
        <begin position="495"/>
        <end position="674"/>
    </location>
</feature>
<keyword evidence="1" id="KW-0732">Signal</keyword>
<sequence length="921" mass="95491">MISTVLKRLFFGGLITLAPCLANADTATATLTVTSQYPITVTIGSDAPCKVTASSPCTRTDLPTGGLGLTFDVTEGTILQGGTLACLSIEPGIGTVGTSISVVAGANNCALTVKPAFDVTASGAGLIALTVGTGANSHPCYQLGTSLPQTWECPYSGERETLTLTPGLASGIFLGSGQGACADASAAGFSVTVTPTGFSCILSTGSQQPDNGWWIMAGQNSSYLALQRNATHSESMLGMFFTQDPSGAAVWYMLNAYWNDQTAAFTGTASTYSAAPALPAGFDTMAAPRVDEIVADVTLSFSESGSGNLVWTSRADGMSETLALTRPHNRAQGQPSHAPATGWYGANVSTSPLVLGGTGIFLEMWGTDNAPEALMGVYWYEPMTGKPMWWISDQAGTTVTPYPATGTQTGWTMATHFDSGSNFFAGFGDDRTSNTYGVFHLLPSQVELAGEAGPIVATFDPYAAWGDTAHGYWVSLGSEDTGLADPYVTFFPGSNSAGQLRYVPTSGNNANSLIDFPSTTPVKLSDIASAALFASNQTVGGDLYFSEQPLEMKVSNICTPITATQSQAPSPVSITDCNYKTRWQFIELGGVFDVTYINLYSIPVAINQGASRYGEPLAGASLSGLSENLAALAGGNSSSVTVKSTAGETVRVISPANGNTWSGYYPGFAGYLSSAFNEQTGTPTVPISVSNTYESAARKPESTVCSAAAFDTQTYSTSSVTYQSSGATQGALTITGSAQTVHDFTITAYTPVTPRPTSCSGSTGAAGTCYTSGLTPGAFSNAIYEAVVYYSVNNPACTSGQIESNGSNDVFSAVVRDVLVGLASGFVDSSEASPAGLPAANSTYGTMTSAQWSADAAKLFHQVQSSAYYNTWAAEIRDTFGSGVYGFQYSDFFAKDGPIGNPQLPLVPMVPVGVKILDSSK</sequence>